<dbReference type="PANTHER" id="PTHR36195:SF4">
    <property type="entry name" value="DOMAIN PROTEIN, PUTATIVE (AFU_ORTHOLOGUE AFUA_5G01990)-RELATED"/>
    <property type="match status" value="1"/>
</dbReference>
<organism evidence="2 3">
    <name type="scientific">Duganella phyllosphaerae</name>
    <dbReference type="NCBI Taxonomy" id="762836"/>
    <lineage>
        <taxon>Bacteria</taxon>
        <taxon>Pseudomonadati</taxon>
        <taxon>Pseudomonadota</taxon>
        <taxon>Betaproteobacteria</taxon>
        <taxon>Burkholderiales</taxon>
        <taxon>Oxalobacteraceae</taxon>
        <taxon>Telluria group</taxon>
        <taxon>Duganella</taxon>
    </lineage>
</organism>
<dbReference type="RefSeq" id="WP_208599988.1">
    <property type="nucleotide sequence ID" value="NZ_LROM01000046.1"/>
</dbReference>
<dbReference type="AlphaFoldDB" id="A0A1E7X6E9"/>
<reference evidence="3" key="1">
    <citation type="journal article" date="2016" name="Front. Microbiol.">
        <title>Molecular Keys to the Janthinobacterium and Duganella spp. Interaction with the Plant Pathogen Fusarium graminearum.</title>
        <authorList>
            <person name="Haack F.S."/>
            <person name="Poehlein A."/>
            <person name="Kroger C."/>
            <person name="Voigt C.A."/>
            <person name="Piepenbring M."/>
            <person name="Bode H.B."/>
            <person name="Daniel R."/>
            <person name="Schafer W."/>
            <person name="Streit W.R."/>
        </authorList>
    </citation>
    <scope>NUCLEOTIDE SEQUENCE [LARGE SCALE GENOMIC DNA]</scope>
    <source>
        <strain evidence="3">T54</strain>
    </source>
</reference>
<evidence type="ECO:0000313" key="3">
    <source>
        <dbReference type="Proteomes" id="UP000175989"/>
    </source>
</evidence>
<dbReference type="CDD" id="cd08152">
    <property type="entry name" value="y4iL_like"/>
    <property type="match status" value="1"/>
</dbReference>
<evidence type="ECO:0000256" key="1">
    <source>
        <dbReference type="ARBA" id="ARBA00002974"/>
    </source>
</evidence>
<dbReference type="SUPFAM" id="SSF56634">
    <property type="entry name" value="Heme-dependent catalase-like"/>
    <property type="match status" value="1"/>
</dbReference>
<dbReference type="InterPro" id="IPR020835">
    <property type="entry name" value="Catalase_sf"/>
</dbReference>
<dbReference type="Gene3D" id="2.40.180.10">
    <property type="entry name" value="Catalase core domain"/>
    <property type="match status" value="1"/>
</dbReference>
<proteinExistence type="predicted"/>
<dbReference type="PATRIC" id="fig|762836.4.peg.674"/>
<dbReference type="PANTHER" id="PTHR36195">
    <property type="entry name" value="DOMAIN PROTEIN, PUTATIVE (AFU_ORTHOLOGUE AFUA_5G01990)-RELATED-RELATED"/>
    <property type="match status" value="1"/>
</dbReference>
<dbReference type="EMBL" id="LROM01000046">
    <property type="protein sequence ID" value="OFA08611.1"/>
    <property type="molecule type" value="Genomic_DNA"/>
</dbReference>
<dbReference type="Proteomes" id="UP000175989">
    <property type="component" value="Unassembled WGS sequence"/>
</dbReference>
<evidence type="ECO:0000313" key="2">
    <source>
        <dbReference type="EMBL" id="OFA08611.1"/>
    </source>
</evidence>
<comment type="caution">
    <text evidence="2">The sequence shown here is derived from an EMBL/GenBank/DDBJ whole genome shotgun (WGS) entry which is preliminary data.</text>
</comment>
<keyword evidence="3" id="KW-1185">Reference proteome</keyword>
<evidence type="ECO:0008006" key="4">
    <source>
        <dbReference type="Google" id="ProtNLM"/>
    </source>
</evidence>
<gene>
    <name evidence="2" type="ORF">DUPY_06340</name>
</gene>
<name>A0A1E7X6E9_9BURK</name>
<comment type="function">
    <text evidence="1">Decomposes hydrogen peroxide into water and oxygen; serves to protect cells from the toxic effects of hydrogen peroxide.</text>
</comment>
<accession>A0A1E7X6E9</accession>
<protein>
    <recommendedName>
        <fullName evidence="4">Catalase</fullName>
    </recommendedName>
</protein>
<sequence length="361" mass="39201">MTPLPYTPDVEVPAPDEQQLIASIVEQMAASSRCAFERHRHAIRDAHAKSNGLLKGELIVHDNLPPALRQGVFAAPRTYAIVARLSSAPSDIHSDEIPAARGFAFKIIGVEGERLVPDITGHNQDFLMVNFPALAFGTLPKYQRMLSLLEANAQAPDTFQRLVAGTAHGAKQVLESLGGTPGATLDGLARDNHHPLGETYHTQAALRYGDHIAKLSIAPASNEVRALHGKNIDDIGYAGMREAISEYFATQGAEYTLSVQLCADLARMPVEDAAIAWPEELSPHQPVATLRFAPQSTAHPARQVYGDDCLSFNPWNGVAAHQPLGAIMRVRRVAYERSTAFRHAMNARPRVEPAQASDIPD</sequence>
<dbReference type="GO" id="GO:0020037">
    <property type="term" value="F:heme binding"/>
    <property type="evidence" value="ECO:0007669"/>
    <property type="project" value="InterPro"/>
</dbReference>